<reference evidence="1" key="1">
    <citation type="journal article" date="2022" name="Int. J. Mol. Sci.">
        <title>Draft Genome of Tanacetum Coccineum: Genomic Comparison of Closely Related Tanacetum-Family Plants.</title>
        <authorList>
            <person name="Yamashiro T."/>
            <person name="Shiraishi A."/>
            <person name="Nakayama K."/>
            <person name="Satake H."/>
        </authorList>
    </citation>
    <scope>NUCLEOTIDE SEQUENCE</scope>
</reference>
<evidence type="ECO:0000313" key="2">
    <source>
        <dbReference type="Proteomes" id="UP001151760"/>
    </source>
</evidence>
<reference evidence="1" key="2">
    <citation type="submission" date="2022-01" db="EMBL/GenBank/DDBJ databases">
        <authorList>
            <person name="Yamashiro T."/>
            <person name="Shiraishi A."/>
            <person name="Satake H."/>
            <person name="Nakayama K."/>
        </authorList>
    </citation>
    <scope>NUCLEOTIDE SEQUENCE</scope>
</reference>
<accession>A0ABQ4Y7B4</accession>
<dbReference type="EMBL" id="BQNB010010138">
    <property type="protein sequence ID" value="GJS73221.1"/>
    <property type="molecule type" value="Genomic_DNA"/>
</dbReference>
<keyword evidence="2" id="KW-1185">Reference proteome</keyword>
<protein>
    <submittedName>
        <fullName evidence="1">Uncharacterized protein</fullName>
    </submittedName>
</protein>
<name>A0ABQ4Y7B4_9ASTR</name>
<proteinExistence type="predicted"/>
<gene>
    <name evidence="1" type="ORF">Tco_0706062</name>
</gene>
<organism evidence="1 2">
    <name type="scientific">Tanacetum coccineum</name>
    <dbReference type="NCBI Taxonomy" id="301880"/>
    <lineage>
        <taxon>Eukaryota</taxon>
        <taxon>Viridiplantae</taxon>
        <taxon>Streptophyta</taxon>
        <taxon>Embryophyta</taxon>
        <taxon>Tracheophyta</taxon>
        <taxon>Spermatophyta</taxon>
        <taxon>Magnoliopsida</taxon>
        <taxon>eudicotyledons</taxon>
        <taxon>Gunneridae</taxon>
        <taxon>Pentapetalae</taxon>
        <taxon>asterids</taxon>
        <taxon>campanulids</taxon>
        <taxon>Asterales</taxon>
        <taxon>Asteraceae</taxon>
        <taxon>Asteroideae</taxon>
        <taxon>Anthemideae</taxon>
        <taxon>Anthemidinae</taxon>
        <taxon>Tanacetum</taxon>
    </lineage>
</organism>
<sequence>MLGRAHHEFLLWGHCNQAVKSKYNTNLAWLISKQVYLSCVVDWTVLNTLGCAEIIEEMLEIKIVEFDEEVTDEELITKKMIKFRLGGRGHSLSLLEFARHLGMYTSVEIREEGFEVYFQGGLTNDDYFNANYYWLSISSEDELRLSRSSTQTIRSPIMRALAKFVSRLAKKMQLLTDEVLDGLSAPIYYRSLDATTLRELIGPKERLIAEDPEPGVSRIAMPRPHLYHTDRHAGIFEYMVGHYGVPLAGAYAPPGYDEEQ</sequence>
<dbReference type="Proteomes" id="UP001151760">
    <property type="component" value="Unassembled WGS sequence"/>
</dbReference>
<evidence type="ECO:0000313" key="1">
    <source>
        <dbReference type="EMBL" id="GJS73221.1"/>
    </source>
</evidence>
<comment type="caution">
    <text evidence="1">The sequence shown here is derived from an EMBL/GenBank/DDBJ whole genome shotgun (WGS) entry which is preliminary data.</text>
</comment>